<gene>
    <name evidence="6" type="ORF">RI543_001201</name>
</gene>
<dbReference type="GO" id="GO:0003677">
    <property type="term" value="F:DNA binding"/>
    <property type="evidence" value="ECO:0007669"/>
    <property type="project" value="UniProtKB-KW"/>
</dbReference>
<feature type="region of interest" description="Disordered" evidence="2">
    <location>
        <begin position="673"/>
        <end position="706"/>
    </location>
</feature>
<evidence type="ECO:0008006" key="8">
    <source>
        <dbReference type="Google" id="ProtNLM"/>
    </source>
</evidence>
<reference evidence="7" key="1">
    <citation type="submission" date="2023-07" db="EMBL/GenBank/DDBJ databases">
        <title>A draft genome of Kazachstania heterogenica Y-27499.</title>
        <authorList>
            <person name="Donic C."/>
            <person name="Kralova J.S."/>
            <person name="Fidel L."/>
            <person name="Ben-Dor S."/>
            <person name="Jung S."/>
        </authorList>
    </citation>
    <scope>NUCLEOTIDE SEQUENCE [LARGE SCALE GENOMIC DNA]</scope>
    <source>
        <strain evidence="7">Y27499</strain>
    </source>
</reference>
<organism evidence="6 7">
    <name type="scientific">Arxiozyma heterogenica</name>
    <dbReference type="NCBI Taxonomy" id="278026"/>
    <lineage>
        <taxon>Eukaryota</taxon>
        <taxon>Fungi</taxon>
        <taxon>Dikarya</taxon>
        <taxon>Ascomycota</taxon>
        <taxon>Saccharomycotina</taxon>
        <taxon>Saccharomycetes</taxon>
        <taxon>Saccharomycetales</taxon>
        <taxon>Saccharomycetaceae</taxon>
        <taxon>Arxiozyma</taxon>
    </lineage>
</organism>
<dbReference type="Gene3D" id="1.10.443.20">
    <property type="entry name" value="Centromere DNA-binding protein complex CBF3 subunit, domain 2"/>
    <property type="match status" value="1"/>
</dbReference>
<feature type="domain" description="Ndc10" evidence="4">
    <location>
        <begin position="177"/>
        <end position="475"/>
    </location>
</feature>
<dbReference type="Pfam" id="PF12550">
    <property type="entry name" value="GCR1_C"/>
    <property type="match status" value="1"/>
</dbReference>
<feature type="compositionally biased region" description="Acidic residues" evidence="2">
    <location>
        <begin position="766"/>
        <end position="779"/>
    </location>
</feature>
<dbReference type="InterPro" id="IPR038279">
    <property type="entry name" value="Ndc10_dom2_sf"/>
</dbReference>
<name>A0AAN7WNK8_9SACH</name>
<protein>
    <recommendedName>
        <fullName evidence="8">Transcription activator GCR1-like domain-containing protein</fullName>
    </recommendedName>
</protein>
<keyword evidence="1" id="KW-0238">DNA-binding</keyword>
<comment type="caution">
    <text evidence="6">The sequence shown here is derived from an EMBL/GenBank/DDBJ whole genome shotgun (WGS) entry which is preliminary data.</text>
</comment>
<evidence type="ECO:0000313" key="6">
    <source>
        <dbReference type="EMBL" id="KAK5781360.1"/>
    </source>
</evidence>
<dbReference type="Pfam" id="PF16787">
    <property type="entry name" value="NDC10_II"/>
    <property type="match status" value="1"/>
</dbReference>
<feature type="region of interest" description="Disordered" evidence="2">
    <location>
        <begin position="721"/>
        <end position="780"/>
    </location>
</feature>
<feature type="compositionally biased region" description="Basic and acidic residues" evidence="2">
    <location>
        <begin position="697"/>
        <end position="706"/>
    </location>
</feature>
<evidence type="ECO:0000256" key="1">
    <source>
        <dbReference type="ARBA" id="ARBA00023125"/>
    </source>
</evidence>
<dbReference type="InterPro" id="IPR022210">
    <property type="entry name" value="TF_GCR1-like"/>
</dbReference>
<dbReference type="InterPro" id="IPR010998">
    <property type="entry name" value="Integrase_recombinase_N"/>
</dbReference>
<dbReference type="InterPro" id="IPR049055">
    <property type="entry name" value="NDC10_N"/>
</dbReference>
<dbReference type="Pfam" id="PF21400">
    <property type="entry name" value="Ndc10_N"/>
    <property type="match status" value="1"/>
</dbReference>
<dbReference type="AlphaFoldDB" id="A0AAN7WNK8"/>
<keyword evidence="7" id="KW-1185">Reference proteome</keyword>
<evidence type="ECO:0000259" key="3">
    <source>
        <dbReference type="Pfam" id="PF12550"/>
    </source>
</evidence>
<proteinExistence type="predicted"/>
<feature type="compositionally biased region" description="Basic and acidic residues" evidence="2">
    <location>
        <begin position="750"/>
        <end position="765"/>
    </location>
</feature>
<dbReference type="Proteomes" id="UP001306508">
    <property type="component" value="Unassembled WGS sequence"/>
</dbReference>
<evidence type="ECO:0000256" key="2">
    <source>
        <dbReference type="SAM" id="MobiDB-lite"/>
    </source>
</evidence>
<feature type="compositionally biased region" description="Low complexity" evidence="2">
    <location>
        <begin position="51"/>
        <end position="68"/>
    </location>
</feature>
<dbReference type="InterPro" id="IPR031872">
    <property type="entry name" value="NDC10_II"/>
</dbReference>
<feature type="domain" description="Transcription activator GCR1-like" evidence="3">
    <location>
        <begin position="921"/>
        <end position="998"/>
    </location>
</feature>
<dbReference type="EMBL" id="JAWIZZ010000036">
    <property type="protein sequence ID" value="KAK5781360.1"/>
    <property type="molecule type" value="Genomic_DNA"/>
</dbReference>
<evidence type="ECO:0000259" key="5">
    <source>
        <dbReference type="Pfam" id="PF21400"/>
    </source>
</evidence>
<sequence>MITRKQKLQRLHNSTTKRLTTVYKTYLIYYGNWCKNNDLLVKYADQFQPLSNDNDNDNNNNTDNNNTDNNDDFQQNDDISNDDEAVIYKNLPISSQLVHQFLIENVIQKFKSKYNEDESITDVLSRWVNGFIFISKLCDIYGNLMIKRNRLDEDYLFNMIQLHTYANDPTKHIPCYKISINSWNSNTKSLNSIVFKTANEKLKFLVDFHITTYLRLTFKERSQIRLCSFRLLNNTKIILDTKYSKDLAILYYDLSLDNFSKEIIKPLALLPHENPFLCPYTTLAASLFLRFYGIRYFSKGEGFPNLYDPNEVANLYLLSSKYESKYPKESMIGSYYSNMFKYCDIPYKKKYYFEKLYPVYPTWISNLYFGKFEELFSNDRVPWDYMNILNGYNPYCETTRIKLGTESNIPSRDIISSVFPEIEIYRGNWNQLSTDSKRFIKMLEVIRFKFVLDLPVIYKIFPEHDIFMHPIFKEPRLQYYLNGIQLQDHEPLFFKVDWTLDNDGPNKSSLFNLYEGLVDQPSFLSNIDLPEVNVKSLNLDIKRSNSFDEGKSMQKQSGSSDMFQFPVRFLDKPQKNTEEVVKKAPIELKVSPNIDEVSEQLREENFKFIQIQTLNIFQEFTDLLSDIFAYLPLKSSSKMEIDKIMNGYVEVLNSKLKATTPTNIKQYLSTNRSFKKKGSRRKDTSLIELEDSGSNSDDDHRVPLPILKREKSSSLFRVFSVSGHSSDEDEEKISEEPPTEGKKNKQTRHRNTEDKQEGNEKKEEESNNDSEEDDQSDQEEQLKDMIDELVTTKVGILLKRQMDMLENKMEKIVDSIIESKLNQKIDFFIEHRLKRSVDEYLKQNELDIIPSKRIKVMESNFAQRVQNKATALSLNGGTRTTESPNDINSDYSITESTPVSIKNFQDNNSVSNSDNYNSLSFHMQPSINDIQDVIIEWFSPNPAMNNECVHSMDNKYGRAWRSKNNHIYQIREHIVDYYVYLTTIEALDNLQAIAYCKKLQGQRTIEEFSNFLEIYKNSHHGSFEGLYQG</sequence>
<accession>A0AAN7WNK8</accession>
<evidence type="ECO:0000313" key="7">
    <source>
        <dbReference type="Proteomes" id="UP001306508"/>
    </source>
</evidence>
<evidence type="ECO:0000259" key="4">
    <source>
        <dbReference type="Pfam" id="PF16787"/>
    </source>
</evidence>
<dbReference type="Gene3D" id="1.10.150.130">
    <property type="match status" value="1"/>
</dbReference>
<feature type="region of interest" description="Disordered" evidence="2">
    <location>
        <begin position="50"/>
        <end position="76"/>
    </location>
</feature>
<feature type="domain" description="NDC10 N-terminal" evidence="5">
    <location>
        <begin position="81"/>
        <end position="163"/>
    </location>
</feature>